<reference evidence="2" key="1">
    <citation type="submission" date="2022-03" db="EMBL/GenBank/DDBJ databases">
        <title>Aurantimonas Liuensis sp. Nov., isolated from the hadal seawater of the Mariana Trench.</title>
        <authorList>
            <person name="Liu R."/>
        </authorList>
    </citation>
    <scope>NUCLEOTIDE SEQUENCE</scope>
    <source>
        <strain evidence="2">LRZ36</strain>
    </source>
</reference>
<feature type="binding site" evidence="1">
    <location>
        <position position="43"/>
    </location>
    <ligand>
        <name>Zn(2+)</name>
        <dbReference type="ChEBI" id="CHEBI:29105"/>
    </ligand>
</feature>
<dbReference type="Pfam" id="PF03352">
    <property type="entry name" value="Adenine_glyco"/>
    <property type="match status" value="1"/>
</dbReference>
<dbReference type="PANTHER" id="PTHR30037">
    <property type="entry name" value="DNA-3-METHYLADENINE GLYCOSYLASE 1"/>
    <property type="match status" value="1"/>
</dbReference>
<evidence type="ECO:0000256" key="1">
    <source>
        <dbReference type="PIRSR" id="PIRSR605019-1"/>
    </source>
</evidence>
<dbReference type="Gene3D" id="1.10.340.30">
    <property type="entry name" value="Hypothetical protein, domain 2"/>
    <property type="match status" value="1"/>
</dbReference>
<comment type="caution">
    <text evidence="2">The sequence shown here is derived from an EMBL/GenBank/DDBJ whole genome shotgun (WGS) entry which is preliminary data.</text>
</comment>
<feature type="binding site" evidence="1">
    <location>
        <position position="203"/>
    </location>
    <ligand>
        <name>Zn(2+)</name>
        <dbReference type="ChEBI" id="CHEBI:29105"/>
    </ligand>
</feature>
<dbReference type="SUPFAM" id="SSF48150">
    <property type="entry name" value="DNA-glycosylase"/>
    <property type="match status" value="1"/>
</dbReference>
<keyword evidence="3" id="KW-1185">Reference proteome</keyword>
<organism evidence="2 3">
    <name type="scientific">Aurantimonas marianensis</name>
    <dbReference type="NCBI Taxonomy" id="2920428"/>
    <lineage>
        <taxon>Bacteria</taxon>
        <taxon>Pseudomonadati</taxon>
        <taxon>Pseudomonadota</taxon>
        <taxon>Alphaproteobacteria</taxon>
        <taxon>Hyphomicrobiales</taxon>
        <taxon>Aurantimonadaceae</taxon>
        <taxon>Aurantimonas</taxon>
    </lineage>
</organism>
<keyword evidence="1" id="KW-0862">Zinc</keyword>
<dbReference type="GO" id="GO:0008725">
    <property type="term" value="F:DNA-3-methyladenine glycosylase activity"/>
    <property type="evidence" value="ECO:0007669"/>
    <property type="project" value="InterPro"/>
</dbReference>
<sequence length="226" mass="24989">MDMTRNPRSSHPGAGIPDGLIRGEDGLLRCAWHGGDAAYRAYHDREWGRPTADDDRLYEKLCLEGFQAGLSWLTILRKRDAFRVVFHGFSIDRVAAMDETDIERLVLDARIIRHRGKIVSAINNARRARAIRAEQGSLAAFLWAHEPGSDERPPALTGPWLAANPVTPASTRLSKALKKAGFSFVGPTTVYAFMQAMGFVNDHVEGCCVRDACAADRAAFARPERT</sequence>
<dbReference type="InterPro" id="IPR052891">
    <property type="entry name" value="DNA-3mA_glycosylase"/>
</dbReference>
<dbReference type="EMBL" id="JALHBS010000008">
    <property type="protein sequence ID" value="MCP3053831.1"/>
    <property type="molecule type" value="Genomic_DNA"/>
</dbReference>
<name>A0A9X2KDX1_9HYPH</name>
<dbReference type="InterPro" id="IPR011257">
    <property type="entry name" value="DNA_glycosylase"/>
</dbReference>
<dbReference type="AlphaFoldDB" id="A0A9X2KDX1"/>
<dbReference type="GO" id="GO:0006284">
    <property type="term" value="P:base-excision repair"/>
    <property type="evidence" value="ECO:0007669"/>
    <property type="project" value="InterPro"/>
</dbReference>
<dbReference type="InterPro" id="IPR005019">
    <property type="entry name" value="Adenine_glyco"/>
</dbReference>
<evidence type="ECO:0000313" key="3">
    <source>
        <dbReference type="Proteomes" id="UP001155220"/>
    </source>
</evidence>
<evidence type="ECO:0000313" key="2">
    <source>
        <dbReference type="EMBL" id="MCP3053831.1"/>
    </source>
</evidence>
<dbReference type="Proteomes" id="UP001155220">
    <property type="component" value="Unassembled WGS sequence"/>
</dbReference>
<gene>
    <name evidence="2" type="ORF">MJ956_01550</name>
</gene>
<accession>A0A9X2KDX1</accession>
<proteinExistence type="predicted"/>
<feature type="binding site" evidence="1">
    <location>
        <position position="207"/>
    </location>
    <ligand>
        <name>Zn(2+)</name>
        <dbReference type="ChEBI" id="CHEBI:29105"/>
    </ligand>
</feature>
<dbReference type="RefSeq" id="WP_253962724.1">
    <property type="nucleotide sequence ID" value="NZ_JALHBS010000008.1"/>
</dbReference>
<keyword evidence="1" id="KW-0479">Metal-binding</keyword>
<dbReference type="GO" id="GO:0046872">
    <property type="term" value="F:metal ion binding"/>
    <property type="evidence" value="ECO:0007669"/>
    <property type="project" value="UniProtKB-KW"/>
</dbReference>
<protein>
    <submittedName>
        <fullName evidence="2">DNA-3-methyladenine glycosylase I</fullName>
    </submittedName>
</protein>
<feature type="binding site" evidence="1">
    <location>
        <position position="30"/>
    </location>
    <ligand>
        <name>Zn(2+)</name>
        <dbReference type="ChEBI" id="CHEBI:29105"/>
    </ligand>
</feature>
<dbReference type="PANTHER" id="PTHR30037:SF4">
    <property type="entry name" value="DNA-3-METHYLADENINE GLYCOSYLASE I"/>
    <property type="match status" value="1"/>
</dbReference>